<feature type="region of interest" description="Disordered" evidence="1">
    <location>
        <begin position="35"/>
        <end position="58"/>
    </location>
</feature>
<gene>
    <name evidence="2" type="ORF">MUY34_09855</name>
</gene>
<dbReference type="Proteomes" id="UP001203687">
    <property type="component" value="Unassembled WGS sequence"/>
</dbReference>
<name>A0ABT0H983_9FLAO</name>
<organism evidence="2 3">
    <name type="scientific">Psychroserpens algicola</name>
    <dbReference type="NCBI Taxonomy" id="1719034"/>
    <lineage>
        <taxon>Bacteria</taxon>
        <taxon>Pseudomonadati</taxon>
        <taxon>Bacteroidota</taxon>
        <taxon>Flavobacteriia</taxon>
        <taxon>Flavobacteriales</taxon>
        <taxon>Flavobacteriaceae</taxon>
        <taxon>Psychroserpens</taxon>
    </lineage>
</organism>
<dbReference type="EMBL" id="JALPQF010000008">
    <property type="protein sequence ID" value="MCK8480928.1"/>
    <property type="molecule type" value="Genomic_DNA"/>
</dbReference>
<evidence type="ECO:0000313" key="2">
    <source>
        <dbReference type="EMBL" id="MCK8480928.1"/>
    </source>
</evidence>
<comment type="caution">
    <text evidence="2">The sequence shown here is derived from an EMBL/GenBank/DDBJ whole genome shotgun (WGS) entry which is preliminary data.</text>
</comment>
<sequence length="58" mass="6114">MKSLFYIIVMLFMGANIVSCTPENIVDEVIQPQACCDGESSIPPPPPPPPGDDDPIGG</sequence>
<reference evidence="2" key="1">
    <citation type="submission" date="2022-04" db="EMBL/GenBank/DDBJ databases">
        <authorList>
            <person name="Ren T."/>
        </authorList>
    </citation>
    <scope>NUCLEOTIDE SEQUENCE</scope>
    <source>
        <strain evidence="2">F63249</strain>
    </source>
</reference>
<dbReference type="RefSeq" id="WP_248412955.1">
    <property type="nucleotide sequence ID" value="NZ_JALPQF010000008.1"/>
</dbReference>
<protein>
    <submittedName>
        <fullName evidence="2">Uncharacterized protein</fullName>
    </submittedName>
</protein>
<proteinExistence type="predicted"/>
<evidence type="ECO:0000313" key="3">
    <source>
        <dbReference type="Proteomes" id="UP001203687"/>
    </source>
</evidence>
<accession>A0ABT0H983</accession>
<evidence type="ECO:0000256" key="1">
    <source>
        <dbReference type="SAM" id="MobiDB-lite"/>
    </source>
</evidence>
<keyword evidence="3" id="KW-1185">Reference proteome</keyword>